<organism evidence="3">
    <name type="scientific">marine metagenome</name>
    <dbReference type="NCBI Taxonomy" id="408172"/>
    <lineage>
        <taxon>unclassified sequences</taxon>
        <taxon>metagenomes</taxon>
        <taxon>ecological metagenomes</taxon>
    </lineage>
</organism>
<feature type="domain" description="Apolipoprotein N-acyltransferase N-terminal" evidence="2">
    <location>
        <begin position="12"/>
        <end position="96"/>
    </location>
</feature>
<keyword evidence="1" id="KW-1133">Transmembrane helix</keyword>
<accession>A0A381TJM9</accession>
<keyword evidence="1" id="KW-0812">Transmembrane</keyword>
<keyword evidence="1" id="KW-0472">Membrane</keyword>
<dbReference type="Pfam" id="PF20154">
    <property type="entry name" value="LNT_N"/>
    <property type="match status" value="1"/>
</dbReference>
<evidence type="ECO:0000313" key="3">
    <source>
        <dbReference type="EMBL" id="SVA15984.1"/>
    </source>
</evidence>
<sequence length="106" mass="12182">MNKNHLSYSVLSGILLGLSWPTYGLTILIFISFVPLLYLEKLIRNDSSLKIFLHAYLSFFIWNSIATWWLVYSTFFGMAFAIIVNSLLMALVFTSYSLISKKVSKK</sequence>
<proteinExistence type="predicted"/>
<protein>
    <recommendedName>
        <fullName evidence="2">Apolipoprotein N-acyltransferase N-terminal domain-containing protein</fullName>
    </recommendedName>
</protein>
<evidence type="ECO:0000259" key="2">
    <source>
        <dbReference type="Pfam" id="PF20154"/>
    </source>
</evidence>
<feature type="transmembrane region" description="Helical" evidence="1">
    <location>
        <begin position="20"/>
        <end position="39"/>
    </location>
</feature>
<gene>
    <name evidence="3" type="ORF">METZ01_LOCUS68838</name>
</gene>
<name>A0A381TJM9_9ZZZZ</name>
<dbReference type="EMBL" id="UINC01004664">
    <property type="protein sequence ID" value="SVA15984.1"/>
    <property type="molecule type" value="Genomic_DNA"/>
</dbReference>
<feature type="transmembrane region" description="Helical" evidence="1">
    <location>
        <begin position="51"/>
        <end position="71"/>
    </location>
</feature>
<feature type="non-terminal residue" evidence="3">
    <location>
        <position position="106"/>
    </location>
</feature>
<feature type="transmembrane region" description="Helical" evidence="1">
    <location>
        <begin position="77"/>
        <end position="99"/>
    </location>
</feature>
<dbReference type="AlphaFoldDB" id="A0A381TJM9"/>
<evidence type="ECO:0000256" key="1">
    <source>
        <dbReference type="SAM" id="Phobius"/>
    </source>
</evidence>
<reference evidence="3" key="1">
    <citation type="submission" date="2018-05" db="EMBL/GenBank/DDBJ databases">
        <authorList>
            <person name="Lanie J.A."/>
            <person name="Ng W.-L."/>
            <person name="Kazmierczak K.M."/>
            <person name="Andrzejewski T.M."/>
            <person name="Davidsen T.M."/>
            <person name="Wayne K.J."/>
            <person name="Tettelin H."/>
            <person name="Glass J.I."/>
            <person name="Rusch D."/>
            <person name="Podicherti R."/>
            <person name="Tsui H.-C.T."/>
            <person name="Winkler M.E."/>
        </authorList>
    </citation>
    <scope>NUCLEOTIDE SEQUENCE</scope>
</reference>
<dbReference type="InterPro" id="IPR045378">
    <property type="entry name" value="LNT_N"/>
</dbReference>